<evidence type="ECO:0000256" key="2">
    <source>
        <dbReference type="ARBA" id="ARBA00023082"/>
    </source>
</evidence>
<organism evidence="7 8">
    <name type="scientific">Telmatocola sphagniphila</name>
    <dbReference type="NCBI Taxonomy" id="1123043"/>
    <lineage>
        <taxon>Bacteria</taxon>
        <taxon>Pseudomonadati</taxon>
        <taxon>Planctomycetota</taxon>
        <taxon>Planctomycetia</taxon>
        <taxon>Gemmatales</taxon>
        <taxon>Gemmataceae</taxon>
    </lineage>
</organism>
<dbReference type="InterPro" id="IPR007627">
    <property type="entry name" value="RNA_pol_sigma70_r2"/>
</dbReference>
<accession>A0A8E6EYB5</accession>
<feature type="domain" description="RNA polymerase sigma-70 region 4" evidence="6">
    <location>
        <begin position="203"/>
        <end position="252"/>
    </location>
</feature>
<keyword evidence="1" id="KW-0805">Transcription regulation</keyword>
<dbReference type="SUPFAM" id="SSF88659">
    <property type="entry name" value="Sigma3 and sigma4 domains of RNA polymerase sigma factors"/>
    <property type="match status" value="1"/>
</dbReference>
<dbReference type="InterPro" id="IPR007630">
    <property type="entry name" value="RNA_pol_sigma70_r4"/>
</dbReference>
<dbReference type="Proteomes" id="UP000676194">
    <property type="component" value="Chromosome"/>
</dbReference>
<dbReference type="GO" id="GO:0006352">
    <property type="term" value="P:DNA-templated transcription initiation"/>
    <property type="evidence" value="ECO:0007669"/>
    <property type="project" value="InterPro"/>
</dbReference>
<dbReference type="InterPro" id="IPR000943">
    <property type="entry name" value="RNA_pol_sigma70"/>
</dbReference>
<dbReference type="InterPro" id="IPR050239">
    <property type="entry name" value="Sigma-70_RNA_pol_init_factors"/>
</dbReference>
<dbReference type="Gene3D" id="1.20.120.1810">
    <property type="match status" value="1"/>
</dbReference>
<evidence type="ECO:0000256" key="3">
    <source>
        <dbReference type="ARBA" id="ARBA00023125"/>
    </source>
</evidence>
<evidence type="ECO:0000313" key="8">
    <source>
        <dbReference type="Proteomes" id="UP000676194"/>
    </source>
</evidence>
<dbReference type="AlphaFoldDB" id="A0A8E6EYB5"/>
<dbReference type="GO" id="GO:0016987">
    <property type="term" value="F:sigma factor activity"/>
    <property type="evidence" value="ECO:0007669"/>
    <property type="project" value="UniProtKB-KW"/>
</dbReference>
<evidence type="ECO:0000313" key="7">
    <source>
        <dbReference type="EMBL" id="QVL32513.1"/>
    </source>
</evidence>
<evidence type="ECO:0000256" key="1">
    <source>
        <dbReference type="ARBA" id="ARBA00023015"/>
    </source>
</evidence>
<dbReference type="InterPro" id="IPR013324">
    <property type="entry name" value="RNA_pol_sigma_r3/r4-like"/>
</dbReference>
<dbReference type="GO" id="GO:0003677">
    <property type="term" value="F:DNA binding"/>
    <property type="evidence" value="ECO:0007669"/>
    <property type="project" value="UniProtKB-KW"/>
</dbReference>
<dbReference type="SUPFAM" id="SSF88946">
    <property type="entry name" value="Sigma2 domain of RNA polymerase sigma factors"/>
    <property type="match status" value="1"/>
</dbReference>
<dbReference type="PANTHER" id="PTHR30603:SF47">
    <property type="entry name" value="RNA POLYMERASE SIGMA FACTOR SIGD, CHLOROPLASTIC"/>
    <property type="match status" value="1"/>
</dbReference>
<dbReference type="InterPro" id="IPR036388">
    <property type="entry name" value="WH-like_DNA-bd_sf"/>
</dbReference>
<dbReference type="PRINTS" id="PR00046">
    <property type="entry name" value="SIGMA70FCT"/>
</dbReference>
<gene>
    <name evidence="7" type="ORF">KIH39_00930</name>
</gene>
<dbReference type="Gene3D" id="1.10.10.10">
    <property type="entry name" value="Winged helix-like DNA-binding domain superfamily/Winged helix DNA-binding domain"/>
    <property type="match status" value="1"/>
</dbReference>
<sequence>MPTLKPNDAISAGYPKFIFDPSFESPEAVELYDPENAADLSSFADKHLPDEVTRDYAKRMHFCAWRLRKAKGLVEVDRWRLAYYRLRDEIVVGNRKLVYRAVRRRMMMSNRTDDSIGDCHIVLIQAVAAYNPWMGIRFSTYAFTCLVRALSRQCQRQMKDWLSRSMPLESLPDGEPGQSYEKELVSSGSIRIEEFLKVDHPLLTAREKIVIGRRFAANEEATLTLEKVGQEIGLSKERVRQVQASALNKLRAVLTAEETTV</sequence>
<dbReference type="PANTHER" id="PTHR30603">
    <property type="entry name" value="RNA POLYMERASE SIGMA FACTOR RPO"/>
    <property type="match status" value="1"/>
</dbReference>
<feature type="domain" description="RNA polymerase sigma-70 region 2" evidence="5">
    <location>
        <begin position="94"/>
        <end position="157"/>
    </location>
</feature>
<dbReference type="RefSeq" id="WP_213497405.1">
    <property type="nucleotide sequence ID" value="NZ_CP074694.1"/>
</dbReference>
<keyword evidence="3" id="KW-0238">DNA-binding</keyword>
<evidence type="ECO:0000259" key="6">
    <source>
        <dbReference type="Pfam" id="PF04545"/>
    </source>
</evidence>
<dbReference type="Pfam" id="PF04542">
    <property type="entry name" value="Sigma70_r2"/>
    <property type="match status" value="1"/>
</dbReference>
<dbReference type="InterPro" id="IPR014284">
    <property type="entry name" value="RNA_pol_sigma-70_dom"/>
</dbReference>
<dbReference type="EMBL" id="CP074694">
    <property type="protein sequence ID" value="QVL32513.1"/>
    <property type="molecule type" value="Genomic_DNA"/>
</dbReference>
<name>A0A8E6EYB5_9BACT</name>
<protein>
    <submittedName>
        <fullName evidence="7">Sigma-70 family RNA polymerase sigma factor</fullName>
    </submittedName>
</protein>
<keyword evidence="8" id="KW-1185">Reference proteome</keyword>
<dbReference type="NCBIfam" id="TIGR02937">
    <property type="entry name" value="sigma70-ECF"/>
    <property type="match status" value="1"/>
</dbReference>
<dbReference type="KEGG" id="tsph:KIH39_00930"/>
<keyword evidence="2" id="KW-0731">Sigma factor</keyword>
<reference evidence="7" key="1">
    <citation type="submission" date="2021-05" db="EMBL/GenBank/DDBJ databases">
        <title>Complete genome sequence of the cellulolytic planctomycete Telmatocola sphagniphila SP2T and characterization of the first cellulase from planctomycetes.</title>
        <authorList>
            <person name="Rakitin A.L."/>
            <person name="Beletsky A.V."/>
            <person name="Naumoff D.G."/>
            <person name="Kulichevskaya I.S."/>
            <person name="Mardanov A.V."/>
            <person name="Ravin N.V."/>
            <person name="Dedysh S.N."/>
        </authorList>
    </citation>
    <scope>NUCLEOTIDE SEQUENCE</scope>
    <source>
        <strain evidence="7">SP2T</strain>
    </source>
</reference>
<evidence type="ECO:0000256" key="4">
    <source>
        <dbReference type="ARBA" id="ARBA00023163"/>
    </source>
</evidence>
<dbReference type="Pfam" id="PF04545">
    <property type="entry name" value="Sigma70_r4"/>
    <property type="match status" value="1"/>
</dbReference>
<keyword evidence="4" id="KW-0804">Transcription</keyword>
<dbReference type="InterPro" id="IPR013325">
    <property type="entry name" value="RNA_pol_sigma_r2"/>
</dbReference>
<evidence type="ECO:0000259" key="5">
    <source>
        <dbReference type="Pfam" id="PF04542"/>
    </source>
</evidence>
<proteinExistence type="predicted"/>